<dbReference type="GO" id="GO:0005737">
    <property type="term" value="C:cytoplasm"/>
    <property type="evidence" value="ECO:0007669"/>
    <property type="project" value="TreeGrafter"/>
</dbReference>
<dbReference type="PANTHER" id="PTHR31807">
    <property type="entry name" value="AUGMIN FAMILY MEMBER"/>
    <property type="match status" value="1"/>
</dbReference>
<feature type="region of interest" description="Disordered" evidence="2">
    <location>
        <begin position="225"/>
        <end position="254"/>
    </location>
</feature>
<organism evidence="3 4">
    <name type="scientific">Cinnamomum micranthum f. kanehirae</name>
    <dbReference type="NCBI Taxonomy" id="337451"/>
    <lineage>
        <taxon>Eukaryota</taxon>
        <taxon>Viridiplantae</taxon>
        <taxon>Streptophyta</taxon>
        <taxon>Embryophyta</taxon>
        <taxon>Tracheophyta</taxon>
        <taxon>Spermatophyta</taxon>
        <taxon>Magnoliopsida</taxon>
        <taxon>Magnoliidae</taxon>
        <taxon>Laurales</taxon>
        <taxon>Lauraceae</taxon>
        <taxon>Cinnamomum</taxon>
    </lineage>
</organism>
<dbReference type="Proteomes" id="UP000283530">
    <property type="component" value="Unassembled WGS sequence"/>
</dbReference>
<proteinExistence type="inferred from homology"/>
<feature type="compositionally biased region" description="Low complexity" evidence="2">
    <location>
        <begin position="51"/>
        <end position="66"/>
    </location>
</feature>
<reference evidence="3 4" key="1">
    <citation type="journal article" date="2019" name="Nat. Plants">
        <title>Stout camphor tree genome fills gaps in understanding of flowering plant genome evolution.</title>
        <authorList>
            <person name="Chaw S.M."/>
            <person name="Liu Y.C."/>
            <person name="Wu Y.W."/>
            <person name="Wang H.Y."/>
            <person name="Lin C.I."/>
            <person name="Wu C.S."/>
            <person name="Ke H.M."/>
            <person name="Chang L.Y."/>
            <person name="Hsu C.Y."/>
            <person name="Yang H.T."/>
            <person name="Sudianto E."/>
            <person name="Hsu M.H."/>
            <person name="Wu K.P."/>
            <person name="Wang L.N."/>
            <person name="Leebens-Mack J.H."/>
            <person name="Tsai I.J."/>
        </authorList>
    </citation>
    <scope>NUCLEOTIDE SEQUENCE [LARGE SCALE GENOMIC DNA]</scope>
    <source>
        <strain evidence="4">cv. Chaw 1501</strain>
        <tissue evidence="3">Young leaves</tissue>
    </source>
</reference>
<dbReference type="AlphaFoldDB" id="A0A443PKF7"/>
<dbReference type="GO" id="GO:0051225">
    <property type="term" value="P:spindle assembly"/>
    <property type="evidence" value="ECO:0007669"/>
    <property type="project" value="TreeGrafter"/>
</dbReference>
<evidence type="ECO:0000256" key="2">
    <source>
        <dbReference type="SAM" id="MobiDB-lite"/>
    </source>
</evidence>
<feature type="compositionally biased region" description="Acidic residues" evidence="2">
    <location>
        <begin position="1"/>
        <end position="11"/>
    </location>
</feature>
<dbReference type="EMBL" id="QPKB01000008">
    <property type="protein sequence ID" value="RWR91263.1"/>
    <property type="molecule type" value="Genomic_DNA"/>
</dbReference>
<comment type="caution">
    <text evidence="3">The sequence shown here is derived from an EMBL/GenBank/DDBJ whole genome shotgun (WGS) entry which is preliminary data.</text>
</comment>
<dbReference type="GO" id="GO:0008017">
    <property type="term" value="F:microtubule binding"/>
    <property type="evidence" value="ECO:0007669"/>
    <property type="project" value="TreeGrafter"/>
</dbReference>
<dbReference type="Pfam" id="PF04484">
    <property type="entry name" value="QWRF"/>
    <property type="match status" value="1"/>
</dbReference>
<gene>
    <name evidence="3" type="ORF">CKAN_02041200</name>
</gene>
<accession>A0A443PKF7</accession>
<dbReference type="GO" id="GO:0005880">
    <property type="term" value="C:nuclear microtubule"/>
    <property type="evidence" value="ECO:0007669"/>
    <property type="project" value="TreeGrafter"/>
</dbReference>
<sequence length="602" mass="65807">MDVCEEAEEAIEVQKGPSEKNNGVARRPRIREIASRYKAASTPVTAPKRCPSPNLSPRSPSLPAANKRAQSAERRRPTTPSSPSRPSTPPHDVEMQISARRSMGGRSIEGLWPSMRSLSVSFQADSISVPFSKRDKPIANASADHTLRNSANLARKGVESARKVTPERKRTPLRGKNVVDQSENSKPVENSNARVVPDQHLWPGRMGGKLSGQALTRSLDLTDKYNKSTPLISSGRRVSPNKRMLVSDGMGRGGLLNSVREVAKQISRISSVDDASSRPAGSTKLVSSSGGVSSNSSEKISMKARPNRSQSSPVRESHNPPSPQKATSALPFSTRGSLSPARSRPSTPSSPTGSVSSRSSCSSSVFSFVVDVRNGKKGVSHAEDVHQLRILHNRYLQWRFVNAQADAVSSIQKLMAENILYSVWHTTSGLRDSLTMQKIDLQQLSQEMKLKSILSGQMNFLDDWSLEEREHASCLSEAIEALEASIVHLPVTRGARADIQTVKVAVSSAVDIMQAMGSYICKILSRVERMNRLVSQLASVTVQERAMIDKCGDLLASTAAMQVQESSLRTHLMQLQQAMYKREQSILSIQKLMRQPSPALYS</sequence>
<dbReference type="InterPro" id="IPR007573">
    <property type="entry name" value="QWRF"/>
</dbReference>
<protein>
    <submittedName>
        <fullName evidence="3">AUGMIN subunit 8</fullName>
    </submittedName>
</protein>
<feature type="compositionally biased region" description="Low complexity" evidence="2">
    <location>
        <begin position="286"/>
        <end position="297"/>
    </location>
</feature>
<dbReference type="STRING" id="337451.A0A443PKF7"/>
<evidence type="ECO:0000313" key="4">
    <source>
        <dbReference type="Proteomes" id="UP000283530"/>
    </source>
</evidence>
<name>A0A443PKF7_9MAGN</name>
<feature type="compositionally biased region" description="Low complexity" evidence="2">
    <location>
        <begin position="337"/>
        <end position="360"/>
    </location>
</feature>
<feature type="region of interest" description="Disordered" evidence="2">
    <location>
        <begin position="268"/>
        <end position="360"/>
    </location>
</feature>
<feature type="compositionally biased region" description="Polar residues" evidence="2">
    <location>
        <begin position="324"/>
        <end position="336"/>
    </location>
</feature>
<dbReference type="OrthoDB" id="1924320at2759"/>
<keyword evidence="4" id="KW-1185">Reference proteome</keyword>
<dbReference type="PANTHER" id="PTHR31807:SF37">
    <property type="entry name" value="HAUS AUGMIN-LIKE COMPLEX SUBUNIT 8"/>
    <property type="match status" value="1"/>
</dbReference>
<evidence type="ECO:0000313" key="3">
    <source>
        <dbReference type="EMBL" id="RWR91263.1"/>
    </source>
</evidence>
<comment type="similarity">
    <text evidence="1">Belongs to the QWRF family.</text>
</comment>
<evidence type="ECO:0000256" key="1">
    <source>
        <dbReference type="ARBA" id="ARBA00010016"/>
    </source>
</evidence>
<feature type="region of interest" description="Disordered" evidence="2">
    <location>
        <begin position="1"/>
        <end position="93"/>
    </location>
</feature>